<protein>
    <submittedName>
        <fullName evidence="10">Response regulator</fullName>
    </submittedName>
</protein>
<keyword evidence="4 7" id="KW-0238">DNA-binding</keyword>
<dbReference type="Gene3D" id="1.10.10.10">
    <property type="entry name" value="Winged helix-like DNA-binding domain superfamily/Winged helix DNA-binding domain"/>
    <property type="match status" value="1"/>
</dbReference>
<evidence type="ECO:0000256" key="2">
    <source>
        <dbReference type="ARBA" id="ARBA00023012"/>
    </source>
</evidence>
<dbReference type="SUPFAM" id="SSF52172">
    <property type="entry name" value="CheY-like"/>
    <property type="match status" value="1"/>
</dbReference>
<proteinExistence type="predicted"/>
<evidence type="ECO:0000256" key="7">
    <source>
        <dbReference type="PROSITE-ProRule" id="PRU01091"/>
    </source>
</evidence>
<dbReference type="Pfam" id="PF00072">
    <property type="entry name" value="Response_reg"/>
    <property type="match status" value="1"/>
</dbReference>
<organism evidence="10 11">
    <name type="scientific">Gordoniibacillus kamchatkensis</name>
    <dbReference type="NCBI Taxonomy" id="1590651"/>
    <lineage>
        <taxon>Bacteria</taxon>
        <taxon>Bacillati</taxon>
        <taxon>Bacillota</taxon>
        <taxon>Bacilli</taxon>
        <taxon>Bacillales</taxon>
        <taxon>Paenibacillaceae</taxon>
        <taxon>Gordoniibacillus</taxon>
    </lineage>
</organism>
<dbReference type="InterPro" id="IPR036388">
    <property type="entry name" value="WH-like_DNA-bd_sf"/>
</dbReference>
<evidence type="ECO:0000256" key="3">
    <source>
        <dbReference type="ARBA" id="ARBA00023015"/>
    </source>
</evidence>
<dbReference type="Pfam" id="PF00486">
    <property type="entry name" value="Trans_reg_C"/>
    <property type="match status" value="1"/>
</dbReference>
<dbReference type="PANTHER" id="PTHR48111:SF22">
    <property type="entry name" value="REGULATOR OF RPOS"/>
    <property type="match status" value="1"/>
</dbReference>
<keyword evidence="2" id="KW-0902">Two-component regulatory system</keyword>
<dbReference type="PANTHER" id="PTHR48111">
    <property type="entry name" value="REGULATOR OF RPOS"/>
    <property type="match status" value="1"/>
</dbReference>
<evidence type="ECO:0000256" key="4">
    <source>
        <dbReference type="ARBA" id="ARBA00023125"/>
    </source>
</evidence>
<dbReference type="SMART" id="SM00862">
    <property type="entry name" value="Trans_reg_C"/>
    <property type="match status" value="1"/>
</dbReference>
<evidence type="ECO:0000313" key="11">
    <source>
        <dbReference type="Proteomes" id="UP000031967"/>
    </source>
</evidence>
<feature type="domain" description="OmpR/PhoB-type" evidence="9">
    <location>
        <begin position="125"/>
        <end position="220"/>
    </location>
</feature>
<dbReference type="CDD" id="cd00383">
    <property type="entry name" value="trans_reg_C"/>
    <property type="match status" value="1"/>
</dbReference>
<keyword evidence="11" id="KW-1185">Reference proteome</keyword>
<dbReference type="EMBL" id="JXAK01000026">
    <property type="protein sequence ID" value="KIL40148.1"/>
    <property type="molecule type" value="Genomic_DNA"/>
</dbReference>
<evidence type="ECO:0000256" key="1">
    <source>
        <dbReference type="ARBA" id="ARBA00022553"/>
    </source>
</evidence>
<evidence type="ECO:0000259" key="9">
    <source>
        <dbReference type="PROSITE" id="PS51755"/>
    </source>
</evidence>
<keyword evidence="5" id="KW-0804">Transcription</keyword>
<name>A0ABR5AH44_9BACL</name>
<gene>
    <name evidence="10" type="ORF">SD70_15890</name>
</gene>
<dbReference type="InterPro" id="IPR011006">
    <property type="entry name" value="CheY-like_superfamily"/>
</dbReference>
<dbReference type="Gene3D" id="3.40.50.2300">
    <property type="match status" value="1"/>
</dbReference>
<dbReference type="RefSeq" id="WP_041048511.1">
    <property type="nucleotide sequence ID" value="NZ_JXAK01000026.1"/>
</dbReference>
<evidence type="ECO:0000256" key="5">
    <source>
        <dbReference type="ARBA" id="ARBA00023163"/>
    </source>
</evidence>
<dbReference type="SUPFAM" id="SSF46894">
    <property type="entry name" value="C-terminal effector domain of the bipartite response regulators"/>
    <property type="match status" value="1"/>
</dbReference>
<dbReference type="PROSITE" id="PS51755">
    <property type="entry name" value="OMPR_PHOB"/>
    <property type="match status" value="1"/>
</dbReference>
<feature type="modified residue" description="4-aspartylphosphate" evidence="6">
    <location>
        <position position="51"/>
    </location>
</feature>
<dbReference type="InterPro" id="IPR016032">
    <property type="entry name" value="Sig_transdc_resp-reg_C-effctor"/>
</dbReference>
<dbReference type="Gene3D" id="6.10.250.690">
    <property type="match status" value="1"/>
</dbReference>
<evidence type="ECO:0000313" key="10">
    <source>
        <dbReference type="EMBL" id="KIL40148.1"/>
    </source>
</evidence>
<accession>A0ABR5AH44</accession>
<keyword evidence="1 6" id="KW-0597">Phosphoprotein</keyword>
<dbReference type="SMART" id="SM00448">
    <property type="entry name" value="REC"/>
    <property type="match status" value="1"/>
</dbReference>
<reference evidence="10 11" key="1">
    <citation type="submission" date="2014-12" db="EMBL/GenBank/DDBJ databases">
        <title>Draft genome sequence of Paenibacillus kamchatkensis strain B-2647.</title>
        <authorList>
            <person name="Karlyshev A.V."/>
            <person name="Kudryashova E.B."/>
        </authorList>
    </citation>
    <scope>NUCLEOTIDE SEQUENCE [LARGE SCALE GENOMIC DNA]</scope>
    <source>
        <strain evidence="10 11">VKM B-2647</strain>
    </source>
</reference>
<comment type="caution">
    <text evidence="10">The sequence shown here is derived from an EMBL/GenBank/DDBJ whole genome shotgun (WGS) entry which is preliminary data.</text>
</comment>
<evidence type="ECO:0000259" key="8">
    <source>
        <dbReference type="PROSITE" id="PS50110"/>
    </source>
</evidence>
<dbReference type="InterPro" id="IPR001867">
    <property type="entry name" value="OmpR/PhoB-type_DNA-bd"/>
</dbReference>
<keyword evidence="3" id="KW-0805">Transcription regulation</keyword>
<dbReference type="Proteomes" id="UP000031967">
    <property type="component" value="Unassembled WGS sequence"/>
</dbReference>
<feature type="domain" description="Response regulatory" evidence="8">
    <location>
        <begin position="2"/>
        <end position="116"/>
    </location>
</feature>
<evidence type="ECO:0000256" key="6">
    <source>
        <dbReference type="PROSITE-ProRule" id="PRU00169"/>
    </source>
</evidence>
<dbReference type="InterPro" id="IPR039420">
    <property type="entry name" value="WalR-like"/>
</dbReference>
<sequence>MRILAVEDDVSLLKTIKNILLEEGYRVDVAETGDDGLYMAEQGIYDLLVLDIMLPGMDGLNIVRRFRSKGLGAAVLLLTAKDSVEDLVKGLDSGADDYLTKPFEVRELLARVRALLRRHGSAGAEGELRYKRLALSAKVRDAFIDGEPLGLTQKEYELFEFLMRNREQILTREQLCSRVWGLDSETGFNVVDVYIFYLRKKLRPFQYDHVIQTVRNVATC</sequence>
<dbReference type="InterPro" id="IPR001789">
    <property type="entry name" value="Sig_transdc_resp-reg_receiver"/>
</dbReference>
<dbReference type="PROSITE" id="PS50110">
    <property type="entry name" value="RESPONSE_REGULATORY"/>
    <property type="match status" value="1"/>
</dbReference>
<feature type="DNA-binding region" description="OmpR/PhoB-type" evidence="7">
    <location>
        <begin position="125"/>
        <end position="220"/>
    </location>
</feature>